<dbReference type="Proteomes" id="UP001575181">
    <property type="component" value="Unassembled WGS sequence"/>
</dbReference>
<gene>
    <name evidence="2" type="ORF">ACERLL_10115</name>
</gene>
<reference evidence="2 3" key="1">
    <citation type="submission" date="2024-08" db="EMBL/GenBank/DDBJ databases">
        <title>Whole-genome sequencing of halo(alkali)philic microorganisms from hypersaline lakes.</title>
        <authorList>
            <person name="Sorokin D.Y."/>
            <person name="Merkel A.Y."/>
            <person name="Messina E."/>
            <person name="Yakimov M."/>
        </authorList>
    </citation>
    <scope>NUCLEOTIDE SEQUENCE [LARGE SCALE GENOMIC DNA]</scope>
    <source>
        <strain evidence="2 3">Cl-TMA</strain>
    </source>
</reference>
<organism evidence="2 3">
    <name type="scientific">Thiohalorhabdus methylotrophus</name>
    <dbReference type="NCBI Taxonomy" id="3242694"/>
    <lineage>
        <taxon>Bacteria</taxon>
        <taxon>Pseudomonadati</taxon>
        <taxon>Pseudomonadota</taxon>
        <taxon>Gammaproteobacteria</taxon>
        <taxon>Thiohalorhabdales</taxon>
        <taxon>Thiohalorhabdaceae</taxon>
        <taxon>Thiohalorhabdus</taxon>
    </lineage>
</organism>
<sequence>MPEHILFLTGRLAETHLARVLEEMGEISFSYEIRQIGLQVAALMTSDQIRRRVKDTGGADRIVVPGWCRGDLEALSGELGVPVERGPKEVKDLPWYLGGEEVELTLSERPGLLFAEITEAPDMSVDAILAQAAGFRESGADVIDLGCLPESEFPHLEEAVDRLLREGYRVSVDSLEEEELVRGARAGAEFLVSLTEDTLWLVDDFPHCTPILIPREHGDLDSLGRAIVAMEERGLPFLADPILDPFPFGIMESLARFNEMRRRFPAVDLFMGIGNATELMDADTVGLNALLTAIAQELAPVHLLTTQVSPHCRQAVKEANLGGRLMATAAQANTLPKGLNASLLVLRDRRPFPYSREEIGALAEQVRDPSYRIQTSEEGIHIFNRDGLHTATDPFTLYPKLGVEDDASHAFYLGAELARAQIAWQLGKAYHQDEPLGWGGLIPPPEDESDET</sequence>
<feature type="domain" description="Pterin-binding" evidence="1">
    <location>
        <begin position="94"/>
        <end position="327"/>
    </location>
</feature>
<dbReference type="InterPro" id="IPR045406">
    <property type="entry name" value="DUF6513"/>
</dbReference>
<dbReference type="PROSITE" id="PS50972">
    <property type="entry name" value="PTERIN_BINDING"/>
    <property type="match status" value="1"/>
</dbReference>
<comment type="caution">
    <text evidence="2">The sequence shown here is derived from an EMBL/GenBank/DDBJ whole genome shotgun (WGS) entry which is preliminary data.</text>
</comment>
<dbReference type="EMBL" id="JBGUAW010000006">
    <property type="protein sequence ID" value="MFA9461179.1"/>
    <property type="molecule type" value="Genomic_DNA"/>
</dbReference>
<dbReference type="Pfam" id="PF20123">
    <property type="entry name" value="DUF6513"/>
    <property type="match status" value="1"/>
</dbReference>
<evidence type="ECO:0000259" key="1">
    <source>
        <dbReference type="PROSITE" id="PS50972"/>
    </source>
</evidence>
<accession>A0ABV4TVN8</accession>
<dbReference type="SUPFAM" id="SSF51717">
    <property type="entry name" value="Dihydropteroate synthetase-like"/>
    <property type="match status" value="1"/>
</dbReference>
<evidence type="ECO:0000313" key="2">
    <source>
        <dbReference type="EMBL" id="MFA9461179.1"/>
    </source>
</evidence>
<proteinExistence type="predicted"/>
<dbReference type="InterPro" id="IPR011005">
    <property type="entry name" value="Dihydropteroate_synth-like_sf"/>
</dbReference>
<dbReference type="InterPro" id="IPR000489">
    <property type="entry name" value="Pterin-binding_dom"/>
</dbReference>
<evidence type="ECO:0000313" key="3">
    <source>
        <dbReference type="Proteomes" id="UP001575181"/>
    </source>
</evidence>
<protein>
    <submittedName>
        <fullName evidence="2">DUF6513 domain-containing protein</fullName>
    </submittedName>
</protein>
<dbReference type="RefSeq" id="WP_373655965.1">
    <property type="nucleotide sequence ID" value="NZ_JBGUAW010000006.1"/>
</dbReference>
<name>A0ABV4TVN8_9GAMM</name>
<keyword evidence="3" id="KW-1185">Reference proteome</keyword>